<accession>A0A1M6BB56</accession>
<dbReference type="STRING" id="1121432.SAMN02745219_00373"/>
<dbReference type="AlphaFoldDB" id="A0A1M6BB56"/>
<keyword evidence="1" id="KW-1133">Transmembrane helix</keyword>
<keyword evidence="1" id="KW-0472">Membrane</keyword>
<keyword evidence="3" id="KW-1185">Reference proteome</keyword>
<gene>
    <name evidence="2" type="ORF">SAMN02745219_00373</name>
</gene>
<evidence type="ECO:0000313" key="2">
    <source>
        <dbReference type="EMBL" id="SHI45926.1"/>
    </source>
</evidence>
<keyword evidence="1" id="KW-0812">Transmembrane</keyword>
<dbReference type="RefSeq" id="WP_165613173.1">
    <property type="nucleotide sequence ID" value="NZ_FQZM01000004.1"/>
</dbReference>
<dbReference type="EMBL" id="FQZM01000004">
    <property type="protein sequence ID" value="SHI45926.1"/>
    <property type="molecule type" value="Genomic_DNA"/>
</dbReference>
<proteinExistence type="predicted"/>
<reference evidence="3" key="1">
    <citation type="submission" date="2016-11" db="EMBL/GenBank/DDBJ databases">
        <authorList>
            <person name="Varghese N."/>
            <person name="Submissions S."/>
        </authorList>
    </citation>
    <scope>NUCLEOTIDE SEQUENCE [LARGE SCALE GENOMIC DNA]</scope>
    <source>
        <strain evidence="3">DSM 16057</strain>
    </source>
</reference>
<protein>
    <submittedName>
        <fullName evidence="2">Uncharacterized protein</fullName>
    </submittedName>
</protein>
<evidence type="ECO:0000256" key="1">
    <source>
        <dbReference type="SAM" id="Phobius"/>
    </source>
</evidence>
<feature type="transmembrane region" description="Helical" evidence="1">
    <location>
        <begin position="6"/>
        <end position="28"/>
    </location>
</feature>
<dbReference type="Proteomes" id="UP000184529">
    <property type="component" value="Unassembled WGS sequence"/>
</dbReference>
<evidence type="ECO:0000313" key="3">
    <source>
        <dbReference type="Proteomes" id="UP000184529"/>
    </source>
</evidence>
<sequence length="45" mass="4785">MVDWTAFYAGMAIVLGVGVLAAIFAGPISRVMEKVEEKASGHHSH</sequence>
<name>A0A1M6BB56_9FIRM</name>
<organism evidence="2 3">
    <name type="scientific">Desulfofundulus thermosubterraneus DSM 16057</name>
    <dbReference type="NCBI Taxonomy" id="1121432"/>
    <lineage>
        <taxon>Bacteria</taxon>
        <taxon>Bacillati</taxon>
        <taxon>Bacillota</taxon>
        <taxon>Clostridia</taxon>
        <taxon>Eubacteriales</taxon>
        <taxon>Peptococcaceae</taxon>
        <taxon>Desulfofundulus</taxon>
    </lineage>
</organism>